<keyword evidence="1" id="KW-0812">Transmembrane</keyword>
<feature type="transmembrane region" description="Helical" evidence="1">
    <location>
        <begin position="203"/>
        <end position="222"/>
    </location>
</feature>
<evidence type="ECO:0000313" key="2">
    <source>
        <dbReference type="EMBL" id="SOE53449.1"/>
    </source>
</evidence>
<dbReference type="PANTHER" id="PTHR37314:SF4">
    <property type="entry name" value="UPF0700 TRANSMEMBRANE PROTEIN YOAK"/>
    <property type="match status" value="1"/>
</dbReference>
<keyword evidence="3" id="KW-1185">Reference proteome</keyword>
<dbReference type="Pfam" id="PF06912">
    <property type="entry name" value="DUF1275"/>
    <property type="match status" value="1"/>
</dbReference>
<evidence type="ECO:0000256" key="1">
    <source>
        <dbReference type="SAM" id="Phobius"/>
    </source>
</evidence>
<reference evidence="2 3" key="1">
    <citation type="submission" date="2017-09" db="EMBL/GenBank/DDBJ databases">
        <authorList>
            <person name="Ehlers B."/>
            <person name="Leendertz F.H."/>
        </authorList>
    </citation>
    <scope>NUCLEOTIDE SEQUENCE [LARGE SCALE GENOMIC DNA]</scope>
    <source>
        <strain evidence="2 3">CGMCC 1.05381</strain>
    </source>
</reference>
<feature type="transmembrane region" description="Helical" evidence="1">
    <location>
        <begin position="95"/>
        <end position="116"/>
    </location>
</feature>
<organism evidence="2 3">
    <name type="scientific">Salinibacterium xinjiangense</name>
    <dbReference type="NCBI Taxonomy" id="386302"/>
    <lineage>
        <taxon>Bacteria</taxon>
        <taxon>Bacillati</taxon>
        <taxon>Actinomycetota</taxon>
        <taxon>Actinomycetes</taxon>
        <taxon>Micrococcales</taxon>
        <taxon>Microbacteriaceae</taxon>
        <taxon>Salinibacterium</taxon>
    </lineage>
</organism>
<evidence type="ECO:0000313" key="3">
    <source>
        <dbReference type="Proteomes" id="UP000219440"/>
    </source>
</evidence>
<feature type="transmembrane region" description="Helical" evidence="1">
    <location>
        <begin position="47"/>
        <end position="74"/>
    </location>
</feature>
<keyword evidence="1" id="KW-0472">Membrane</keyword>
<keyword evidence="1" id="KW-1133">Transmembrane helix</keyword>
<dbReference type="EMBL" id="OCST01000001">
    <property type="protein sequence ID" value="SOE53449.1"/>
    <property type="molecule type" value="Genomic_DNA"/>
</dbReference>
<dbReference type="InterPro" id="IPR010699">
    <property type="entry name" value="DUF1275"/>
</dbReference>
<sequence>MIDTLRRNPDRLHLSLMLALTFSTGVIDAVGYLGLDRVFTGNMTGNVVILGMALTGADGLPIIGPIIALVLFMLGAAVSGRTLRPVAGGWSGRSTVLFAIVGLVLAAAAVPMLVIADPIEPVKLAVTGALGLAMGMQAGAARHIGVKDVTTVVVTSTIVGLAYDSVFAARSKGHPWPRRVLAIALIGAGAAVGALLLQISLPAGILVAAGITLLTTLVGHLGRPHATGTPAE</sequence>
<dbReference type="RefSeq" id="WP_229671333.1">
    <property type="nucleotide sequence ID" value="NZ_BMLC01000002.1"/>
</dbReference>
<protein>
    <submittedName>
        <fullName evidence="2">Uncharacterized membrane protein YoaK, UPF0700 family</fullName>
    </submittedName>
</protein>
<dbReference type="PANTHER" id="PTHR37314">
    <property type="entry name" value="SLR0142 PROTEIN"/>
    <property type="match status" value="1"/>
</dbReference>
<feature type="transmembrane region" description="Helical" evidence="1">
    <location>
        <begin position="180"/>
        <end position="197"/>
    </location>
</feature>
<gene>
    <name evidence="2" type="ORF">SAMN06296378_0554</name>
</gene>
<dbReference type="AlphaFoldDB" id="A0A2C8YS57"/>
<accession>A0A2C8YS57</accession>
<feature type="transmembrane region" description="Helical" evidence="1">
    <location>
        <begin position="12"/>
        <end position="35"/>
    </location>
</feature>
<name>A0A2C8YS57_9MICO</name>
<dbReference type="Proteomes" id="UP000219440">
    <property type="component" value="Unassembled WGS sequence"/>
</dbReference>
<proteinExistence type="predicted"/>